<feature type="transmembrane region" description="Helical" evidence="6">
    <location>
        <begin position="140"/>
        <end position="161"/>
    </location>
</feature>
<dbReference type="Pfam" id="PF00924">
    <property type="entry name" value="MS_channel_2nd"/>
    <property type="match status" value="1"/>
</dbReference>
<reference evidence="9 10" key="1">
    <citation type="submission" date="2018-03" db="EMBL/GenBank/DDBJ databases">
        <authorList>
            <person name="Nguyen K."/>
            <person name="Fouts D."/>
            <person name="Sutton G."/>
        </authorList>
    </citation>
    <scope>NUCLEOTIDE SEQUENCE [LARGE SCALE GENOMIC DNA]</scope>
    <source>
        <strain evidence="9 10">AU3578</strain>
    </source>
</reference>
<evidence type="ECO:0000313" key="8">
    <source>
        <dbReference type="EMBL" id="MBJ9687164.1"/>
    </source>
</evidence>
<dbReference type="PANTHER" id="PTHR30566:SF25">
    <property type="entry name" value="INNER MEMBRANE PROTEIN"/>
    <property type="match status" value="1"/>
</dbReference>
<feature type="region of interest" description="Disordered" evidence="5">
    <location>
        <begin position="355"/>
        <end position="390"/>
    </location>
</feature>
<dbReference type="InterPro" id="IPR010920">
    <property type="entry name" value="LSM_dom_sf"/>
</dbReference>
<dbReference type="Gene3D" id="2.30.30.60">
    <property type="match status" value="1"/>
</dbReference>
<dbReference type="GeneID" id="45681989"/>
<feature type="compositionally biased region" description="Basic and acidic residues" evidence="5">
    <location>
        <begin position="355"/>
        <end position="368"/>
    </location>
</feature>
<dbReference type="RefSeq" id="WP_011885035.1">
    <property type="nucleotide sequence ID" value="NZ_CAAAFK010000002.1"/>
</dbReference>
<keyword evidence="4 6" id="KW-0472">Membrane</keyword>
<dbReference type="EMBL" id="PVHK01000179">
    <property type="protein sequence ID" value="PRH39953.1"/>
    <property type="molecule type" value="Genomic_DNA"/>
</dbReference>
<feature type="compositionally biased region" description="Low complexity" evidence="5">
    <location>
        <begin position="371"/>
        <end position="382"/>
    </location>
</feature>
<evidence type="ECO:0000256" key="4">
    <source>
        <dbReference type="ARBA" id="ARBA00023136"/>
    </source>
</evidence>
<accession>A0A103I197</accession>
<keyword evidence="11" id="KW-1185">Reference proteome</keyword>
<dbReference type="AlphaFoldDB" id="A0A103I197"/>
<feature type="transmembrane region" description="Helical" evidence="6">
    <location>
        <begin position="18"/>
        <end position="38"/>
    </location>
</feature>
<reference evidence="8 11" key="2">
    <citation type="submission" date="2020-11" db="EMBL/GenBank/DDBJ databases">
        <title>Enhanced detection system for hospital associated transmission using whole genome sequencing surveillance.</title>
        <authorList>
            <person name="Harrison L.H."/>
            <person name="Van Tyne D."/>
            <person name="Marsh J.W."/>
            <person name="Griffith M.P."/>
            <person name="Snyder D.J."/>
            <person name="Cooper V.S."/>
            <person name="Mustapha M."/>
        </authorList>
    </citation>
    <scope>NUCLEOTIDE SEQUENCE [LARGE SCALE GENOMIC DNA]</scope>
    <source>
        <strain evidence="8 11">BC00020</strain>
    </source>
</reference>
<evidence type="ECO:0000313" key="10">
    <source>
        <dbReference type="Proteomes" id="UP000237632"/>
    </source>
</evidence>
<organism evidence="9 10">
    <name type="scientific">Burkholderia vietnamiensis</name>
    <dbReference type="NCBI Taxonomy" id="60552"/>
    <lineage>
        <taxon>Bacteria</taxon>
        <taxon>Pseudomonadati</taxon>
        <taxon>Pseudomonadota</taxon>
        <taxon>Betaproteobacteria</taxon>
        <taxon>Burkholderiales</taxon>
        <taxon>Burkholderiaceae</taxon>
        <taxon>Burkholderia</taxon>
        <taxon>Burkholderia cepacia complex</taxon>
    </lineage>
</organism>
<dbReference type="Proteomes" id="UP000808215">
    <property type="component" value="Unassembled WGS sequence"/>
</dbReference>
<feature type="transmembrane region" description="Helical" evidence="6">
    <location>
        <begin position="92"/>
        <end position="111"/>
    </location>
</feature>
<dbReference type="InterPro" id="IPR006685">
    <property type="entry name" value="MscS_channel_2nd"/>
</dbReference>
<feature type="domain" description="Mechanosensitive ion channel MscS" evidence="7">
    <location>
        <begin position="189"/>
        <end position="255"/>
    </location>
</feature>
<dbReference type="GO" id="GO:0016020">
    <property type="term" value="C:membrane"/>
    <property type="evidence" value="ECO:0007669"/>
    <property type="project" value="UniProtKB-SubCell"/>
</dbReference>
<dbReference type="SUPFAM" id="SSF50182">
    <property type="entry name" value="Sm-like ribonucleoproteins"/>
    <property type="match status" value="1"/>
</dbReference>
<sequence>MISIEEVQRIADAPLHSWLGTFCVSALVVLVFVIVHRIGARIVHRIARPYPLLSVILRYIDKPSLVTLVLLALEFVWLQANDAMSFVGGMRSAAAVGTIVSLTWLLVRLAAGVGDAIIQAHPMDTADNLHARRIHTQAKVLVRTVMVLIVIIGTGGALMTFPNVRQVGASLLASAGVAGLVAGIAARPVLGNLIAGLQIALTQPIRLDDVVVIQGEWGRIEEITGSFVSVRLWDQRRLVVPLQWIIENPFTNWTRSSSEIIGTVYLSVDYRTPLAPLREELARLVHAAPEWDGRVQVLQVTDASERTMQLRALVSAADSSTCWDLRCRVREGLIAYLQANYPQCLPRDRMELYPHEAAPEGPRPERPHTRSAAASTAANTAADPQVAEGR</sequence>
<evidence type="ECO:0000313" key="11">
    <source>
        <dbReference type="Proteomes" id="UP000808215"/>
    </source>
</evidence>
<evidence type="ECO:0000313" key="9">
    <source>
        <dbReference type="EMBL" id="PRH39953.1"/>
    </source>
</evidence>
<gene>
    <name evidence="9" type="ORF">C6T65_24040</name>
    <name evidence="8" type="ORF">I5589_08735</name>
</gene>
<comment type="caution">
    <text evidence="9">The sequence shown here is derived from an EMBL/GenBank/DDBJ whole genome shotgun (WGS) entry which is preliminary data.</text>
</comment>
<keyword evidence="2 6" id="KW-0812">Transmembrane</keyword>
<dbReference type="EMBL" id="JADVKH010000014">
    <property type="protein sequence ID" value="MBJ9687164.1"/>
    <property type="molecule type" value="Genomic_DNA"/>
</dbReference>
<name>A0A103I197_BURVI</name>
<evidence type="ECO:0000259" key="7">
    <source>
        <dbReference type="Pfam" id="PF00924"/>
    </source>
</evidence>
<dbReference type="GO" id="GO:0008381">
    <property type="term" value="F:mechanosensitive monoatomic ion channel activity"/>
    <property type="evidence" value="ECO:0007669"/>
    <property type="project" value="UniProtKB-ARBA"/>
</dbReference>
<evidence type="ECO:0000256" key="2">
    <source>
        <dbReference type="ARBA" id="ARBA00022692"/>
    </source>
</evidence>
<dbReference type="PANTHER" id="PTHR30566">
    <property type="entry name" value="YNAI-RELATED MECHANOSENSITIVE ION CHANNEL"/>
    <property type="match status" value="1"/>
</dbReference>
<comment type="subcellular location">
    <subcellularLocation>
        <location evidence="1">Membrane</location>
    </subcellularLocation>
</comment>
<evidence type="ECO:0000256" key="3">
    <source>
        <dbReference type="ARBA" id="ARBA00022989"/>
    </source>
</evidence>
<evidence type="ECO:0000256" key="5">
    <source>
        <dbReference type="SAM" id="MobiDB-lite"/>
    </source>
</evidence>
<dbReference type="Gene3D" id="1.10.287.1260">
    <property type="match status" value="1"/>
</dbReference>
<feature type="transmembrane region" description="Helical" evidence="6">
    <location>
        <begin position="59"/>
        <end position="80"/>
    </location>
</feature>
<protein>
    <submittedName>
        <fullName evidence="8 9">Mechanosensitive ion channel</fullName>
    </submittedName>
</protein>
<dbReference type="OMA" id="MPVSYFT"/>
<proteinExistence type="predicted"/>
<keyword evidence="3 6" id="KW-1133">Transmembrane helix</keyword>
<evidence type="ECO:0000256" key="6">
    <source>
        <dbReference type="SAM" id="Phobius"/>
    </source>
</evidence>
<dbReference type="InterPro" id="IPR023408">
    <property type="entry name" value="MscS_beta-dom_sf"/>
</dbReference>
<dbReference type="Proteomes" id="UP000237632">
    <property type="component" value="Unassembled WGS sequence"/>
</dbReference>
<evidence type="ECO:0000256" key="1">
    <source>
        <dbReference type="ARBA" id="ARBA00004370"/>
    </source>
</evidence>